<dbReference type="GO" id="GO:0004359">
    <property type="term" value="F:glutaminase activity"/>
    <property type="evidence" value="ECO:0007669"/>
    <property type="project" value="UniProtKB-EC"/>
</dbReference>
<dbReference type="CDD" id="cd01748">
    <property type="entry name" value="GATase1_IGP_Synthase"/>
    <property type="match status" value="1"/>
</dbReference>
<feature type="active site" evidence="12 13">
    <location>
        <position position="181"/>
    </location>
</feature>
<comment type="function">
    <text evidence="12">IGPS catalyzes the conversion of PRFAR and glutamine to IGP, AICAR and glutamate. The HisH subunit catalyzes the hydrolysis of glutamine to glutamate and ammonia as part of the synthesis of IGP and AICAR. The resulting ammonia molecule is channeled to the active site of HisF.</text>
</comment>
<proteinExistence type="inferred from homology"/>
<keyword evidence="5 12" id="KW-0028">Amino-acid biosynthesis</keyword>
<reference evidence="16" key="1">
    <citation type="submission" date="2016-10" db="EMBL/GenBank/DDBJ databases">
        <authorList>
            <person name="Varghese N."/>
            <person name="Submissions S."/>
        </authorList>
    </citation>
    <scope>NUCLEOTIDE SEQUENCE [LARGE SCALE GENOMIC DNA]</scope>
    <source>
        <strain evidence="16">DSM 527</strain>
    </source>
</reference>
<evidence type="ECO:0000313" key="16">
    <source>
        <dbReference type="Proteomes" id="UP000199045"/>
    </source>
</evidence>
<dbReference type="GO" id="GO:0000107">
    <property type="term" value="F:imidazoleglycerol-phosphate synthase activity"/>
    <property type="evidence" value="ECO:0007669"/>
    <property type="project" value="UniProtKB-UniRule"/>
</dbReference>
<dbReference type="GO" id="GO:0000105">
    <property type="term" value="P:L-histidine biosynthetic process"/>
    <property type="evidence" value="ECO:0007669"/>
    <property type="project" value="UniProtKB-UniRule"/>
</dbReference>
<dbReference type="AlphaFoldDB" id="A0A1G8E170"/>
<dbReference type="Gene3D" id="3.40.50.880">
    <property type="match status" value="1"/>
</dbReference>
<dbReference type="Proteomes" id="UP000199045">
    <property type="component" value="Unassembled WGS sequence"/>
</dbReference>
<dbReference type="STRING" id="104663.SAMN04488121_11655"/>
<dbReference type="PANTHER" id="PTHR42701:SF1">
    <property type="entry name" value="IMIDAZOLE GLYCEROL PHOSPHATE SYNTHASE SUBUNIT HISH"/>
    <property type="match status" value="1"/>
</dbReference>
<evidence type="ECO:0000256" key="10">
    <source>
        <dbReference type="ARBA" id="ARBA00047838"/>
    </source>
</evidence>
<comment type="catalytic activity">
    <reaction evidence="11 12">
        <text>L-glutamine + H2O = L-glutamate + NH4(+)</text>
        <dbReference type="Rhea" id="RHEA:15889"/>
        <dbReference type="ChEBI" id="CHEBI:15377"/>
        <dbReference type="ChEBI" id="CHEBI:28938"/>
        <dbReference type="ChEBI" id="CHEBI:29985"/>
        <dbReference type="ChEBI" id="CHEBI:58359"/>
        <dbReference type="EC" id="3.5.1.2"/>
    </reaction>
</comment>
<comment type="subunit">
    <text evidence="3 12">Heterodimer of HisH and HisF.</text>
</comment>
<evidence type="ECO:0000256" key="12">
    <source>
        <dbReference type="HAMAP-Rule" id="MF_00278"/>
    </source>
</evidence>
<dbReference type="NCBIfam" id="TIGR01855">
    <property type="entry name" value="IMP_synth_hisH"/>
    <property type="match status" value="1"/>
</dbReference>
<dbReference type="GO" id="GO:0016829">
    <property type="term" value="F:lyase activity"/>
    <property type="evidence" value="ECO:0007669"/>
    <property type="project" value="UniProtKB-KW"/>
</dbReference>
<dbReference type="GO" id="GO:0005737">
    <property type="term" value="C:cytoplasm"/>
    <property type="evidence" value="ECO:0007669"/>
    <property type="project" value="UniProtKB-SubCell"/>
</dbReference>
<dbReference type="EC" id="3.5.1.2" evidence="12"/>
<evidence type="ECO:0000256" key="5">
    <source>
        <dbReference type="ARBA" id="ARBA00022605"/>
    </source>
</evidence>
<evidence type="ECO:0000256" key="7">
    <source>
        <dbReference type="ARBA" id="ARBA00022962"/>
    </source>
</evidence>
<keyword evidence="7 12" id="KW-0315">Glutamine amidotransferase</keyword>
<gene>
    <name evidence="12" type="primary">hisH</name>
    <name evidence="15" type="ORF">SAMN04488121_11655</name>
</gene>
<evidence type="ECO:0000256" key="8">
    <source>
        <dbReference type="ARBA" id="ARBA00023102"/>
    </source>
</evidence>
<evidence type="ECO:0000256" key="4">
    <source>
        <dbReference type="ARBA" id="ARBA00022490"/>
    </source>
</evidence>
<evidence type="ECO:0000256" key="9">
    <source>
        <dbReference type="ARBA" id="ARBA00023239"/>
    </source>
</evidence>
<protein>
    <recommendedName>
        <fullName evidence="12">Imidazole glycerol phosphate synthase subunit HisH</fullName>
        <ecNumber evidence="12">4.3.2.10</ecNumber>
    </recommendedName>
    <alternativeName>
        <fullName evidence="12">IGP synthase glutaminase subunit</fullName>
        <ecNumber evidence="12">3.5.1.2</ecNumber>
    </alternativeName>
    <alternativeName>
        <fullName evidence="12">IGP synthase subunit HisH</fullName>
    </alternativeName>
    <alternativeName>
        <fullName evidence="12">ImGP synthase subunit HisH</fullName>
        <shortName evidence="12">IGPS subunit HisH</shortName>
    </alternativeName>
</protein>
<feature type="active site" evidence="12 13">
    <location>
        <position position="179"/>
    </location>
</feature>
<dbReference type="InterPro" id="IPR029062">
    <property type="entry name" value="Class_I_gatase-like"/>
</dbReference>
<evidence type="ECO:0000256" key="2">
    <source>
        <dbReference type="ARBA" id="ARBA00005091"/>
    </source>
</evidence>
<dbReference type="PROSITE" id="PS51273">
    <property type="entry name" value="GATASE_TYPE_1"/>
    <property type="match status" value="1"/>
</dbReference>
<keyword evidence="9 12" id="KW-0456">Lyase</keyword>
<dbReference type="OrthoDB" id="9807137at2"/>
<dbReference type="PRINTS" id="PR00096">
    <property type="entry name" value="GATASE"/>
</dbReference>
<name>A0A1G8E170_CHIFI</name>
<keyword evidence="8 12" id="KW-0368">Histidine biosynthesis</keyword>
<dbReference type="SUPFAM" id="SSF52317">
    <property type="entry name" value="Class I glutamine amidotransferase-like"/>
    <property type="match status" value="1"/>
</dbReference>
<evidence type="ECO:0000259" key="14">
    <source>
        <dbReference type="Pfam" id="PF00117"/>
    </source>
</evidence>
<keyword evidence="4 12" id="KW-0963">Cytoplasm</keyword>
<dbReference type="UniPathway" id="UPA00031">
    <property type="reaction ID" value="UER00010"/>
</dbReference>
<dbReference type="EC" id="4.3.2.10" evidence="12"/>
<dbReference type="FunFam" id="3.40.50.880:FF:000009">
    <property type="entry name" value="Imidazole glycerol phosphate synthase subunit HisH"/>
    <property type="match status" value="1"/>
</dbReference>
<feature type="domain" description="Glutamine amidotransferase" evidence="14">
    <location>
        <begin position="11"/>
        <end position="195"/>
    </location>
</feature>
<dbReference type="InterPro" id="IPR017926">
    <property type="entry name" value="GATASE"/>
</dbReference>
<sequence length="197" mass="22186">MKTVIIKYNAGNIRSVLFALDRLGVEGVVTDNPEEIKAADKVIFPGVGEASSAMRYLQERKLDQLITGLKQPVLGICLGMQLMCKHSEENDTNCLGIFDVEVKRFQSPVDNLLKIPQIGWNNITGLYCTMFEHVPENSYMYFVHSYYAALSPYTVATTNYVINYSAALQKDNFYAVQFHPEKSAGEGQKILENFLKL</sequence>
<accession>A0A1G8E170</accession>
<dbReference type="PANTHER" id="PTHR42701">
    <property type="entry name" value="IMIDAZOLE GLYCEROL PHOSPHATE SYNTHASE SUBUNIT HISH"/>
    <property type="match status" value="1"/>
</dbReference>
<dbReference type="PIRSF" id="PIRSF000495">
    <property type="entry name" value="Amidotransf_hisH"/>
    <property type="match status" value="1"/>
</dbReference>
<evidence type="ECO:0000256" key="1">
    <source>
        <dbReference type="ARBA" id="ARBA00004496"/>
    </source>
</evidence>
<comment type="catalytic activity">
    <reaction evidence="10 12">
        <text>5-[(5-phospho-1-deoxy-D-ribulos-1-ylimino)methylamino]-1-(5-phospho-beta-D-ribosyl)imidazole-4-carboxamide + L-glutamine = D-erythro-1-(imidazol-4-yl)glycerol 3-phosphate + 5-amino-1-(5-phospho-beta-D-ribosyl)imidazole-4-carboxamide + L-glutamate + H(+)</text>
        <dbReference type="Rhea" id="RHEA:24793"/>
        <dbReference type="ChEBI" id="CHEBI:15378"/>
        <dbReference type="ChEBI" id="CHEBI:29985"/>
        <dbReference type="ChEBI" id="CHEBI:58278"/>
        <dbReference type="ChEBI" id="CHEBI:58359"/>
        <dbReference type="ChEBI" id="CHEBI:58475"/>
        <dbReference type="ChEBI" id="CHEBI:58525"/>
        <dbReference type="EC" id="4.3.2.10"/>
    </reaction>
</comment>
<evidence type="ECO:0000313" key="15">
    <source>
        <dbReference type="EMBL" id="SDH63419.1"/>
    </source>
</evidence>
<feature type="active site" description="Nucleophile" evidence="12 13">
    <location>
        <position position="77"/>
    </location>
</feature>
<comment type="subcellular location">
    <subcellularLocation>
        <location evidence="1 12">Cytoplasm</location>
    </subcellularLocation>
</comment>
<evidence type="ECO:0000256" key="6">
    <source>
        <dbReference type="ARBA" id="ARBA00022801"/>
    </source>
</evidence>
<dbReference type="RefSeq" id="WP_089838925.1">
    <property type="nucleotide sequence ID" value="NZ_FNBN01000016.1"/>
</dbReference>
<dbReference type="InterPro" id="IPR010139">
    <property type="entry name" value="Imidazole-glycPsynth_HisH"/>
</dbReference>
<evidence type="ECO:0000256" key="11">
    <source>
        <dbReference type="ARBA" id="ARBA00049534"/>
    </source>
</evidence>
<comment type="pathway">
    <text evidence="2 12">Amino-acid biosynthesis; L-histidine biosynthesis; L-histidine from 5-phospho-alpha-D-ribose 1-diphosphate: step 5/9.</text>
</comment>
<evidence type="ECO:0000256" key="3">
    <source>
        <dbReference type="ARBA" id="ARBA00011152"/>
    </source>
</evidence>
<organism evidence="15 16">
    <name type="scientific">Chitinophaga filiformis</name>
    <name type="common">Myxococcus filiformis</name>
    <name type="synonym">Flexibacter filiformis</name>
    <dbReference type="NCBI Taxonomy" id="104663"/>
    <lineage>
        <taxon>Bacteria</taxon>
        <taxon>Pseudomonadati</taxon>
        <taxon>Bacteroidota</taxon>
        <taxon>Chitinophagia</taxon>
        <taxon>Chitinophagales</taxon>
        <taxon>Chitinophagaceae</taxon>
        <taxon>Chitinophaga</taxon>
    </lineage>
</organism>
<keyword evidence="6 12" id="KW-0378">Hydrolase</keyword>
<evidence type="ECO:0000256" key="13">
    <source>
        <dbReference type="PIRSR" id="PIRSR000495-1"/>
    </source>
</evidence>
<dbReference type="HAMAP" id="MF_00278">
    <property type="entry name" value="HisH"/>
    <property type="match status" value="1"/>
</dbReference>
<dbReference type="EMBL" id="FNBN01000016">
    <property type="protein sequence ID" value="SDH63419.1"/>
    <property type="molecule type" value="Genomic_DNA"/>
</dbReference>
<dbReference type="Pfam" id="PF00117">
    <property type="entry name" value="GATase"/>
    <property type="match status" value="1"/>
</dbReference>